<evidence type="ECO:0000256" key="1">
    <source>
        <dbReference type="SAM" id="MobiDB-lite"/>
    </source>
</evidence>
<protein>
    <submittedName>
        <fullName evidence="2">Uncharacterized protein</fullName>
    </submittedName>
</protein>
<evidence type="ECO:0000313" key="2">
    <source>
        <dbReference type="EMBL" id="CAB5222625.1"/>
    </source>
</evidence>
<name>A0A6J7X0E1_9CAUD</name>
<proteinExistence type="predicted"/>
<feature type="compositionally biased region" description="Low complexity" evidence="1">
    <location>
        <begin position="66"/>
        <end position="79"/>
    </location>
</feature>
<feature type="region of interest" description="Disordered" evidence="1">
    <location>
        <begin position="48"/>
        <end position="79"/>
    </location>
</feature>
<reference evidence="2" key="1">
    <citation type="submission" date="2020-05" db="EMBL/GenBank/DDBJ databases">
        <authorList>
            <person name="Chiriac C."/>
            <person name="Salcher M."/>
            <person name="Ghai R."/>
            <person name="Kavagutti S V."/>
        </authorList>
    </citation>
    <scope>NUCLEOTIDE SEQUENCE</scope>
</reference>
<organism evidence="2">
    <name type="scientific">uncultured Caudovirales phage</name>
    <dbReference type="NCBI Taxonomy" id="2100421"/>
    <lineage>
        <taxon>Viruses</taxon>
        <taxon>Duplodnaviria</taxon>
        <taxon>Heunggongvirae</taxon>
        <taxon>Uroviricota</taxon>
        <taxon>Caudoviricetes</taxon>
        <taxon>Peduoviridae</taxon>
        <taxon>Maltschvirus</taxon>
        <taxon>Maltschvirus maltsch</taxon>
    </lineage>
</organism>
<sequence>MAELNITTIPAPRVPFIDERTGLMAREWYRFFLNMFVLTGSGSNATTLDELQLGPPPQQDSGGGVTSVSGTPPVVSSGGTTPVISMAAATTSVNGYLTSTDWNTFNNKGVGSVTSVSVVSANGLAGTVATATTTPAITLSTTITGLLKGNATAISAAVANTDYVPISTVLTKTADYTITGTDTWIINNKSGSTFTLTFPAASSWPGRYITVKNLQSQLVVSASSNIVPIDSTVAGTAILLNQTGNWATLVSDGTNWVIMQAAPNNILLLE</sequence>
<accession>A0A6J7X0E1</accession>
<gene>
    <name evidence="2" type="ORF">UFOVP374_21</name>
</gene>
<dbReference type="EMBL" id="LR798313">
    <property type="protein sequence ID" value="CAB5222625.1"/>
    <property type="molecule type" value="Genomic_DNA"/>
</dbReference>